<accession>A0A024VY97</accession>
<dbReference type="Pfam" id="PF12775">
    <property type="entry name" value="AAA_7"/>
    <property type="match status" value="1"/>
</dbReference>
<protein>
    <submittedName>
        <fullName evidence="2">Uncharacterized protein</fullName>
    </submittedName>
</protein>
<gene>
    <name evidence="2" type="ORF">PFTANZ_05983</name>
</gene>
<dbReference type="EMBL" id="KI926731">
    <property type="protein sequence ID" value="ETW33298.1"/>
    <property type="molecule type" value="Genomic_DNA"/>
</dbReference>
<dbReference type="PANTHER" id="PTHR45703:SF36">
    <property type="entry name" value="DYNEIN HEAVY CHAIN, CYTOPLASMIC"/>
    <property type="match status" value="1"/>
</dbReference>
<dbReference type="SUPFAM" id="SSF52540">
    <property type="entry name" value="P-loop containing nucleoside triphosphate hydrolases"/>
    <property type="match status" value="1"/>
</dbReference>
<dbReference type="InterPro" id="IPR027417">
    <property type="entry name" value="P-loop_NTPase"/>
</dbReference>
<feature type="region of interest" description="Disordered" evidence="1">
    <location>
        <begin position="1"/>
        <end position="64"/>
    </location>
</feature>
<dbReference type="AlphaFoldDB" id="A0A024VY97"/>
<dbReference type="Gene3D" id="3.40.50.300">
    <property type="entry name" value="P-loop containing nucleotide triphosphate hydrolases"/>
    <property type="match status" value="1"/>
</dbReference>
<evidence type="ECO:0000256" key="1">
    <source>
        <dbReference type="SAM" id="MobiDB-lite"/>
    </source>
</evidence>
<reference evidence="2 3" key="1">
    <citation type="submission" date="2013-02" db="EMBL/GenBank/DDBJ databases">
        <title>The Genome Annotation of Plasmodium falciparum Tanzania (2000708).</title>
        <authorList>
            <consortium name="The Broad Institute Genome Sequencing Platform"/>
            <consortium name="The Broad Institute Genome Sequencing Center for Infectious Disease"/>
            <person name="Neafsey D."/>
            <person name="Hoffman S."/>
            <person name="Volkman S."/>
            <person name="Rosenthal P."/>
            <person name="Walker B."/>
            <person name="Young S.K."/>
            <person name="Zeng Q."/>
            <person name="Gargeya S."/>
            <person name="Fitzgerald M."/>
            <person name="Haas B."/>
            <person name="Abouelleil A."/>
            <person name="Allen A.W."/>
            <person name="Alvarado L."/>
            <person name="Arachchi H.M."/>
            <person name="Berlin A.M."/>
            <person name="Chapman S.B."/>
            <person name="Gainer-Dewar J."/>
            <person name="Goldberg J."/>
            <person name="Griggs A."/>
            <person name="Gujja S."/>
            <person name="Hansen M."/>
            <person name="Howarth C."/>
            <person name="Imamovic A."/>
            <person name="Ireland A."/>
            <person name="Larimer J."/>
            <person name="McCowan C."/>
            <person name="Murphy C."/>
            <person name="Pearson M."/>
            <person name="Poon T.W."/>
            <person name="Priest M."/>
            <person name="Roberts A."/>
            <person name="Saif S."/>
            <person name="Shea T."/>
            <person name="Sisk P."/>
            <person name="Sykes S."/>
            <person name="Wortman J."/>
            <person name="Nusbaum C."/>
            <person name="Birren B."/>
        </authorList>
    </citation>
    <scope>NUCLEOTIDE SEQUENCE [LARGE SCALE GENOMIC DNA]</scope>
    <source>
        <strain evidence="3">Tanzania (2000708)</strain>
    </source>
</reference>
<proteinExistence type="predicted"/>
<organism evidence="2 3">
    <name type="scientific">Plasmodium falciparum Tanzania</name>
    <name type="common">2000708</name>
    <dbReference type="NCBI Taxonomy" id="1036725"/>
    <lineage>
        <taxon>Eukaryota</taxon>
        <taxon>Sar</taxon>
        <taxon>Alveolata</taxon>
        <taxon>Apicomplexa</taxon>
        <taxon>Aconoidasida</taxon>
        <taxon>Haemosporida</taxon>
        <taxon>Plasmodiidae</taxon>
        <taxon>Plasmodium</taxon>
        <taxon>Plasmodium (Laverania)</taxon>
    </lineage>
</organism>
<dbReference type="GO" id="GO:0030286">
    <property type="term" value="C:dynein complex"/>
    <property type="evidence" value="ECO:0007669"/>
    <property type="project" value="InterPro"/>
</dbReference>
<dbReference type="PANTHER" id="PTHR45703">
    <property type="entry name" value="DYNEIN HEAVY CHAIN"/>
    <property type="match status" value="1"/>
</dbReference>
<evidence type="ECO:0000313" key="2">
    <source>
        <dbReference type="EMBL" id="ETW33298.1"/>
    </source>
</evidence>
<sequence>MEREKEGNNIHTKKHKEDKFYEDGHDEGYDDGHDEGYDDGHDGAYDGAYEDGHDDGLDNGHDGAYDDGLDNGHDDDMVKGERNIFEKVKLEINLFNYYFNYQKNVFSHLNHSENKFTCIDDYMNNTDIMVKQKKHISVLYNIDIFIKNKKNIIIGGCSNIGKTLSVDYFLKKVIAKDKFFTVEFFFSNSTKSKHVRNHIESKLTKRRNNYYGTPNNRICIFYIDDINIETNIGGVKNSHSLSCHEFLRMLFNYKYFIDDNLNYKYIEDITCIGTMNNSYST</sequence>
<dbReference type="GO" id="GO:0045505">
    <property type="term" value="F:dynein intermediate chain binding"/>
    <property type="evidence" value="ECO:0007669"/>
    <property type="project" value="InterPro"/>
</dbReference>
<reference evidence="2 3" key="2">
    <citation type="submission" date="2013-02" db="EMBL/GenBank/DDBJ databases">
        <title>The Genome Sequence of Plasmodium falciparum Tanzania (2000708).</title>
        <authorList>
            <consortium name="The Broad Institute Genome Sequencing Platform"/>
            <consortium name="The Broad Institute Genome Sequencing Center for Infectious Disease"/>
            <person name="Neafsey D."/>
            <person name="Cheeseman I."/>
            <person name="Volkman S."/>
            <person name="Adams J."/>
            <person name="Walker B."/>
            <person name="Young S.K."/>
            <person name="Zeng Q."/>
            <person name="Gargeya S."/>
            <person name="Fitzgerald M."/>
            <person name="Haas B."/>
            <person name="Abouelleil A."/>
            <person name="Alvarado L."/>
            <person name="Arachchi H.M."/>
            <person name="Berlin A.M."/>
            <person name="Chapman S.B."/>
            <person name="Dewar J."/>
            <person name="Goldberg J."/>
            <person name="Griggs A."/>
            <person name="Gujja S."/>
            <person name="Hansen M."/>
            <person name="Howarth C."/>
            <person name="Imamovic A."/>
            <person name="Larimer J."/>
            <person name="McCowan C."/>
            <person name="Murphy C."/>
            <person name="Neiman D."/>
            <person name="Pearson M."/>
            <person name="Priest M."/>
            <person name="Roberts A."/>
            <person name="Saif S."/>
            <person name="Shea T."/>
            <person name="Sisk P."/>
            <person name="Sykes S."/>
            <person name="Wortman J."/>
            <person name="Nusbaum C."/>
            <person name="Birren B."/>
        </authorList>
    </citation>
    <scope>NUCLEOTIDE SEQUENCE [LARGE SCALE GENOMIC DNA]</scope>
    <source>
        <strain evidence="3">Tanzania (2000708)</strain>
    </source>
</reference>
<dbReference type="Proteomes" id="UP000030708">
    <property type="component" value="Unassembled WGS sequence"/>
</dbReference>
<evidence type="ECO:0000313" key="3">
    <source>
        <dbReference type="Proteomes" id="UP000030708"/>
    </source>
</evidence>
<dbReference type="GO" id="GO:0051959">
    <property type="term" value="F:dynein light intermediate chain binding"/>
    <property type="evidence" value="ECO:0007669"/>
    <property type="project" value="InterPro"/>
</dbReference>
<dbReference type="GO" id="GO:0007018">
    <property type="term" value="P:microtubule-based movement"/>
    <property type="evidence" value="ECO:0007669"/>
    <property type="project" value="InterPro"/>
</dbReference>
<feature type="non-terminal residue" evidence="2">
    <location>
        <position position="281"/>
    </location>
</feature>
<dbReference type="InterPro" id="IPR026983">
    <property type="entry name" value="DHC"/>
</dbReference>
<name>A0A024VY97_PLAFA</name>
<feature type="compositionally biased region" description="Basic and acidic residues" evidence="1">
    <location>
        <begin position="15"/>
        <end position="64"/>
    </location>
</feature>